<keyword evidence="4" id="KW-0645">Protease</keyword>
<dbReference type="SUPFAM" id="SSF51306">
    <property type="entry name" value="LexA/Signal peptidase"/>
    <property type="match status" value="1"/>
</dbReference>
<evidence type="ECO:0000256" key="7">
    <source>
        <dbReference type="ARBA" id="ARBA00022801"/>
    </source>
</evidence>
<dbReference type="InterPro" id="IPR019533">
    <property type="entry name" value="Peptidase_S26"/>
</dbReference>
<evidence type="ECO:0000256" key="3">
    <source>
        <dbReference type="ARBA" id="ARBA00013650"/>
    </source>
</evidence>
<dbReference type="CDD" id="cd06530">
    <property type="entry name" value="S26_SPase_I"/>
    <property type="match status" value="1"/>
</dbReference>
<keyword evidence="7" id="KW-0378">Hydrolase</keyword>
<keyword evidence="9" id="KW-0496">Mitochondrion</keyword>
<name>A0A6A6FIL3_9PEZI</name>
<dbReference type="EMBL" id="ML992671">
    <property type="protein sequence ID" value="KAF2213201.1"/>
    <property type="molecule type" value="Genomic_DNA"/>
</dbReference>
<evidence type="ECO:0000256" key="1">
    <source>
        <dbReference type="ARBA" id="ARBA00004434"/>
    </source>
</evidence>
<dbReference type="Pfam" id="PF10502">
    <property type="entry name" value="Peptidase_S26"/>
    <property type="match status" value="2"/>
</dbReference>
<feature type="active site" evidence="12">
    <location>
        <position position="67"/>
    </location>
</feature>
<dbReference type="Proteomes" id="UP000799539">
    <property type="component" value="Unassembled WGS sequence"/>
</dbReference>
<dbReference type="AlphaFoldDB" id="A0A6A6FIL3"/>
<keyword evidence="15" id="KW-1185">Reference proteome</keyword>
<evidence type="ECO:0000256" key="2">
    <source>
        <dbReference type="ARBA" id="ARBA00007066"/>
    </source>
</evidence>
<feature type="non-terminal residue" evidence="14">
    <location>
        <position position="1"/>
    </location>
</feature>
<evidence type="ECO:0000313" key="15">
    <source>
        <dbReference type="Proteomes" id="UP000799539"/>
    </source>
</evidence>
<evidence type="ECO:0000313" key="14">
    <source>
        <dbReference type="EMBL" id="KAF2213201.1"/>
    </source>
</evidence>
<evidence type="ECO:0000256" key="10">
    <source>
        <dbReference type="ARBA" id="ARBA00023136"/>
    </source>
</evidence>
<keyword evidence="8" id="KW-1133">Transmembrane helix</keyword>
<sequence>IIFINDNLFEVLAVTGASMQPTLSPRYRIDRTRDFVLWDKFAPTKDLKRGDIVLFHAPHAPDKLSVKRVVALGEDTKWDVMFYRNLGRVEVPAGHVWVEGDNWRKSNDSNAYGPISKNLILGKARFLVWPLQEFG</sequence>
<organism evidence="14 15">
    <name type="scientific">Cercospora zeae-maydis SCOH1-5</name>
    <dbReference type="NCBI Taxonomy" id="717836"/>
    <lineage>
        <taxon>Eukaryota</taxon>
        <taxon>Fungi</taxon>
        <taxon>Dikarya</taxon>
        <taxon>Ascomycota</taxon>
        <taxon>Pezizomycotina</taxon>
        <taxon>Dothideomycetes</taxon>
        <taxon>Dothideomycetidae</taxon>
        <taxon>Mycosphaerellales</taxon>
        <taxon>Mycosphaerellaceae</taxon>
        <taxon>Cercospora</taxon>
    </lineage>
</organism>
<dbReference type="Gene3D" id="2.10.109.10">
    <property type="entry name" value="Umud Fragment, subunit A"/>
    <property type="match status" value="1"/>
</dbReference>
<evidence type="ECO:0000256" key="11">
    <source>
        <dbReference type="ARBA" id="ARBA00047037"/>
    </source>
</evidence>
<keyword evidence="5" id="KW-0812">Transmembrane</keyword>
<evidence type="ECO:0000256" key="6">
    <source>
        <dbReference type="ARBA" id="ARBA00022792"/>
    </source>
</evidence>
<dbReference type="InterPro" id="IPR037730">
    <property type="entry name" value="IMP2"/>
</dbReference>
<comment type="subunit">
    <text evidence="11">Component of the signal peptidase complex (SPC) composed of a catalytic subunit SEC11 and three accessory subunits SPC1, SPC2 and SPC3. The complex induces a local thinning of the ER membrane which is used to measure the length of the signal peptide (SP) h-region of protein substrates. This ensures the selectivity of the complex towards h-regions shorter than 18-20 amino acids. SPC associates with the translocon complex.</text>
</comment>
<dbReference type="InterPro" id="IPR036286">
    <property type="entry name" value="LexA/Signal_pep-like_sf"/>
</dbReference>
<dbReference type="PRINTS" id="PR00727">
    <property type="entry name" value="LEADERPTASE"/>
</dbReference>
<dbReference type="GO" id="GO:0006465">
    <property type="term" value="P:signal peptide processing"/>
    <property type="evidence" value="ECO:0007669"/>
    <property type="project" value="InterPro"/>
</dbReference>
<dbReference type="PROSITE" id="PS00501">
    <property type="entry name" value="SPASE_I_1"/>
    <property type="match status" value="1"/>
</dbReference>
<feature type="non-terminal residue" evidence="14">
    <location>
        <position position="135"/>
    </location>
</feature>
<keyword evidence="10" id="KW-0472">Membrane</keyword>
<dbReference type="InterPro" id="IPR000223">
    <property type="entry name" value="Pept_S26A_signal_pept_1"/>
</dbReference>
<gene>
    <name evidence="14" type="ORF">CERZMDRAFT_3371</name>
</gene>
<dbReference type="InterPro" id="IPR019756">
    <property type="entry name" value="Pept_S26A_signal_pept_1_Ser-AS"/>
</dbReference>
<comment type="similarity">
    <text evidence="2">Belongs to the peptidase S26 family. IMP2 subfamily.</text>
</comment>
<dbReference type="OrthoDB" id="9996127at2759"/>
<protein>
    <recommendedName>
        <fullName evidence="3">Mitochondrial inner membrane protease subunit 2</fullName>
    </recommendedName>
</protein>
<evidence type="ECO:0000256" key="12">
    <source>
        <dbReference type="PIRSR" id="PIRSR600223-1"/>
    </source>
</evidence>
<evidence type="ECO:0000256" key="4">
    <source>
        <dbReference type="ARBA" id="ARBA00022670"/>
    </source>
</evidence>
<dbReference type="PANTHER" id="PTHR46041">
    <property type="entry name" value="MITOCHONDRIAL INNER MEMBRANE PROTEASE SUBUNIT 2"/>
    <property type="match status" value="1"/>
</dbReference>
<evidence type="ECO:0000256" key="5">
    <source>
        <dbReference type="ARBA" id="ARBA00022692"/>
    </source>
</evidence>
<dbReference type="PANTHER" id="PTHR46041:SF2">
    <property type="entry name" value="MITOCHONDRIAL INNER MEMBRANE PROTEASE SUBUNIT 2"/>
    <property type="match status" value="1"/>
</dbReference>
<dbReference type="GO" id="GO:0042720">
    <property type="term" value="C:mitochondrial inner membrane peptidase complex"/>
    <property type="evidence" value="ECO:0007669"/>
    <property type="project" value="InterPro"/>
</dbReference>
<feature type="domain" description="Peptidase S26" evidence="13">
    <location>
        <begin position="3"/>
        <end position="75"/>
    </location>
</feature>
<dbReference type="GO" id="GO:0006627">
    <property type="term" value="P:protein processing involved in protein targeting to mitochondrion"/>
    <property type="evidence" value="ECO:0007669"/>
    <property type="project" value="InterPro"/>
</dbReference>
<keyword evidence="6" id="KW-0999">Mitochondrion inner membrane</keyword>
<accession>A0A6A6FIL3</accession>
<evidence type="ECO:0000256" key="8">
    <source>
        <dbReference type="ARBA" id="ARBA00022989"/>
    </source>
</evidence>
<proteinExistence type="inferred from homology"/>
<evidence type="ECO:0000256" key="9">
    <source>
        <dbReference type="ARBA" id="ARBA00023128"/>
    </source>
</evidence>
<evidence type="ECO:0000259" key="13">
    <source>
        <dbReference type="Pfam" id="PF10502"/>
    </source>
</evidence>
<comment type="subcellular location">
    <subcellularLocation>
        <location evidence="1">Mitochondrion inner membrane</location>
        <topology evidence="1">Single-pass membrane protein</topology>
    </subcellularLocation>
</comment>
<feature type="domain" description="Peptidase S26" evidence="13">
    <location>
        <begin position="87"/>
        <end position="129"/>
    </location>
</feature>
<feature type="active site" evidence="12">
    <location>
        <position position="18"/>
    </location>
</feature>
<dbReference type="GO" id="GO:0004252">
    <property type="term" value="F:serine-type endopeptidase activity"/>
    <property type="evidence" value="ECO:0007669"/>
    <property type="project" value="InterPro"/>
</dbReference>
<reference evidence="14" key="1">
    <citation type="journal article" date="2020" name="Stud. Mycol.">
        <title>101 Dothideomycetes genomes: a test case for predicting lifestyles and emergence of pathogens.</title>
        <authorList>
            <person name="Haridas S."/>
            <person name="Albert R."/>
            <person name="Binder M."/>
            <person name="Bloem J."/>
            <person name="Labutti K."/>
            <person name="Salamov A."/>
            <person name="Andreopoulos B."/>
            <person name="Baker S."/>
            <person name="Barry K."/>
            <person name="Bills G."/>
            <person name="Bluhm B."/>
            <person name="Cannon C."/>
            <person name="Castanera R."/>
            <person name="Culley D."/>
            <person name="Daum C."/>
            <person name="Ezra D."/>
            <person name="Gonzalez J."/>
            <person name="Henrissat B."/>
            <person name="Kuo A."/>
            <person name="Liang C."/>
            <person name="Lipzen A."/>
            <person name="Lutzoni F."/>
            <person name="Magnuson J."/>
            <person name="Mondo S."/>
            <person name="Nolan M."/>
            <person name="Ohm R."/>
            <person name="Pangilinan J."/>
            <person name="Park H.-J."/>
            <person name="Ramirez L."/>
            <person name="Alfaro M."/>
            <person name="Sun H."/>
            <person name="Tritt A."/>
            <person name="Yoshinaga Y."/>
            <person name="Zwiers L.-H."/>
            <person name="Turgeon B."/>
            <person name="Goodwin S."/>
            <person name="Spatafora J."/>
            <person name="Crous P."/>
            <person name="Grigoriev I."/>
        </authorList>
    </citation>
    <scope>NUCLEOTIDE SEQUENCE</scope>
    <source>
        <strain evidence="14">SCOH1-5</strain>
    </source>
</reference>